<proteinExistence type="predicted"/>
<dbReference type="AlphaFoldDB" id="A0A645FE77"/>
<comment type="caution">
    <text evidence="1">The sequence shown here is derived from an EMBL/GenBank/DDBJ whole genome shotgun (WGS) entry which is preliminary data.</text>
</comment>
<sequence length="122" mass="12661">MEPFTFQRGKPADEVAPFHNAFVLTDILAADAFLISTAKRAHHLLVWLTHCVPVAGCNGVADVRLTAEAVAAVFRLPVDGVSGNADGFLQNSNAALVLAGIGAGCVNGSGNLRFPASRMGIC</sequence>
<organism evidence="1">
    <name type="scientific">bioreactor metagenome</name>
    <dbReference type="NCBI Taxonomy" id="1076179"/>
    <lineage>
        <taxon>unclassified sequences</taxon>
        <taxon>metagenomes</taxon>
        <taxon>ecological metagenomes</taxon>
    </lineage>
</organism>
<dbReference type="EMBL" id="VSSQ01058165">
    <property type="protein sequence ID" value="MPN11896.1"/>
    <property type="molecule type" value="Genomic_DNA"/>
</dbReference>
<gene>
    <name evidence="1" type="ORF">SDC9_159205</name>
</gene>
<reference evidence="1" key="1">
    <citation type="submission" date="2019-08" db="EMBL/GenBank/DDBJ databases">
        <authorList>
            <person name="Kucharzyk K."/>
            <person name="Murdoch R.W."/>
            <person name="Higgins S."/>
            <person name="Loffler F."/>
        </authorList>
    </citation>
    <scope>NUCLEOTIDE SEQUENCE</scope>
</reference>
<accession>A0A645FE77</accession>
<protein>
    <submittedName>
        <fullName evidence="1">Uncharacterized protein</fullName>
    </submittedName>
</protein>
<name>A0A645FE77_9ZZZZ</name>
<evidence type="ECO:0000313" key="1">
    <source>
        <dbReference type="EMBL" id="MPN11896.1"/>
    </source>
</evidence>